<organism evidence="1 2">
    <name type="scientific">Nitrososphaera gargensis (strain Ga9.2)</name>
    <dbReference type="NCBI Taxonomy" id="1237085"/>
    <lineage>
        <taxon>Archaea</taxon>
        <taxon>Nitrososphaerota</taxon>
        <taxon>Nitrososphaeria</taxon>
        <taxon>Nitrososphaerales</taxon>
        <taxon>Nitrososphaeraceae</taxon>
        <taxon>Nitrososphaera</taxon>
    </lineage>
</organism>
<dbReference type="KEGG" id="nga:Ngar_c01090"/>
<dbReference type="EMBL" id="CP002408">
    <property type="protein sequence ID" value="AFU57059.1"/>
    <property type="molecule type" value="Genomic_DNA"/>
</dbReference>
<sequence length="606" mass="69091">MVKEFQESCRAHERKFELYNRISAIESSHNDYKLIRGFCALLERRCVFNNAYCSARHITNNTTNNEPAPSGDGAGTTTIAIDPIDVRRMLFEESSKKGFALTDLERNSIINSISEKLHISPDDVIRVMWSDLDDNLIFEHFADIDAKTLVGWYNLSLMQTLLFNATKMEFQISGGTNWKRILRNVKRLGLMYYLENRSQRHNEGNENDIASTSSLVCSLEGPLSLFKLTDRYGTSLAKLLPSIVLAKGDVDWQIDAWILRKTMMMQGKKLYQFKISNSETLPFLSDPFFATKYDDNQNGQKKTGSAAFTSSECYSFDSLVEEKFARKFNEVVGETSGWKLVREPDPLIVANGKAFIPDFMFEKYGNRVYLEIVGFWTPDYLERKLQKVRQIMKANSDDSSNNNHHYNTRKNTTTVVDLFIAINEELAGSRISSSSSSFATFSSTVPMDRLIFYKNDSVPIRPILDYLKAVDKEMIDRKTRDPSLRIEVDRSKDIISLKDLAQKYDLPIEVVSKIVSRDYSDQYISVGGGGQQQQHHYLISKAKAKKLELLLKEVKAFTDACQILSENAIPEACHAELVDKLGYDVIWRNMDVSSAVIEKKKNDITA</sequence>
<evidence type="ECO:0008006" key="3">
    <source>
        <dbReference type="Google" id="ProtNLM"/>
    </source>
</evidence>
<reference evidence="1 2" key="1">
    <citation type="journal article" date="2012" name="Environ. Microbiol.">
        <title>The genome of the ammonia-oxidizing Candidatus Nitrososphaera gargensis: insights into metabolic versatility and environmental adaptations.</title>
        <authorList>
            <person name="Spang A."/>
            <person name="Poehlein A."/>
            <person name="Offre P."/>
            <person name="Zumbragel S."/>
            <person name="Haider S."/>
            <person name="Rychlik N."/>
            <person name="Nowka B."/>
            <person name="Schmeisser C."/>
            <person name="Lebedeva E.V."/>
            <person name="Rattei T."/>
            <person name="Bohm C."/>
            <person name="Schmid M."/>
            <person name="Galushko A."/>
            <person name="Hatzenpichler R."/>
            <person name="Weinmaier T."/>
            <person name="Daniel R."/>
            <person name="Schleper C."/>
            <person name="Spieck E."/>
            <person name="Streit W."/>
            <person name="Wagner M."/>
        </authorList>
    </citation>
    <scope>NUCLEOTIDE SEQUENCE [LARGE SCALE GENOMIC DNA]</scope>
    <source>
        <strain evidence="2">Ga9.2</strain>
    </source>
</reference>
<protein>
    <recommendedName>
        <fullName evidence="3">DUF790 family protein</fullName>
    </recommendedName>
</protein>
<keyword evidence="2" id="KW-1185">Reference proteome</keyword>
<name>K0ILG2_NITGG</name>
<dbReference type="PATRIC" id="fig|1237085.11.peg.113"/>
<evidence type="ECO:0000313" key="2">
    <source>
        <dbReference type="Proteomes" id="UP000008037"/>
    </source>
</evidence>
<accession>K0ILG2</accession>
<dbReference type="HOGENOM" id="CLU_038336_0_0_2"/>
<evidence type="ECO:0000313" key="1">
    <source>
        <dbReference type="EMBL" id="AFU57059.1"/>
    </source>
</evidence>
<proteinExistence type="predicted"/>
<dbReference type="PANTHER" id="PTHR39640:SF1">
    <property type="entry name" value="DUF790 FAMILY PROTEIN"/>
    <property type="match status" value="1"/>
</dbReference>
<dbReference type="InParanoid" id="K0ILG2"/>
<dbReference type="InterPro" id="IPR008508">
    <property type="entry name" value="Bax1"/>
</dbReference>
<gene>
    <name evidence="1" type="ordered locus">Ngar_c01090</name>
</gene>
<dbReference type="PANTHER" id="PTHR39640">
    <property type="entry name" value="VNG6129C"/>
    <property type="match status" value="1"/>
</dbReference>
<dbReference type="STRING" id="1237085.Ngar_c01090"/>
<dbReference type="AlphaFoldDB" id="K0ILG2"/>
<dbReference type="BioCyc" id="CNIT1237085:G1324-109-MONOMER"/>
<dbReference type="Pfam" id="PF05626">
    <property type="entry name" value="DUF790"/>
    <property type="match status" value="1"/>
</dbReference>
<dbReference type="Proteomes" id="UP000008037">
    <property type="component" value="Chromosome"/>
</dbReference>